<dbReference type="CDD" id="cd07723">
    <property type="entry name" value="hydroxyacylglutathione_hydrolase_MBL-fold"/>
    <property type="match status" value="1"/>
</dbReference>
<dbReference type="AlphaFoldDB" id="A0A9N9H260"/>
<dbReference type="GO" id="GO:0019243">
    <property type="term" value="P:methylglyoxal catabolic process to D-lactate via S-lactoyl-glutathione"/>
    <property type="evidence" value="ECO:0007669"/>
    <property type="project" value="InterPro"/>
</dbReference>
<dbReference type="PIRSF" id="PIRSF005457">
    <property type="entry name" value="Glx"/>
    <property type="match status" value="1"/>
</dbReference>
<dbReference type="HAMAP" id="MF_01374">
    <property type="entry name" value="Glyoxalase_2"/>
    <property type="match status" value="1"/>
</dbReference>
<evidence type="ECO:0000256" key="1">
    <source>
        <dbReference type="ARBA" id="ARBA00001623"/>
    </source>
</evidence>
<dbReference type="Pfam" id="PF16123">
    <property type="entry name" value="HAGH_C"/>
    <property type="match status" value="1"/>
</dbReference>
<evidence type="ECO:0000256" key="6">
    <source>
        <dbReference type="ARBA" id="ARBA00022723"/>
    </source>
</evidence>
<name>A0A9N9H260_9GLOM</name>
<comment type="pathway">
    <text evidence="3">Secondary metabolite metabolism; methylglyoxal degradation; (R)-lactate from methylglyoxal: step 2/2.</text>
</comment>
<evidence type="ECO:0000313" key="11">
    <source>
        <dbReference type="EMBL" id="CAG8652410.1"/>
    </source>
</evidence>
<comment type="cofactor">
    <cofactor evidence="2">
        <name>Zn(2+)</name>
        <dbReference type="ChEBI" id="CHEBI:29105"/>
    </cofactor>
</comment>
<evidence type="ECO:0000256" key="5">
    <source>
        <dbReference type="ARBA" id="ARBA00011917"/>
    </source>
</evidence>
<dbReference type="GO" id="GO:0046872">
    <property type="term" value="F:metal ion binding"/>
    <property type="evidence" value="ECO:0007669"/>
    <property type="project" value="UniProtKB-KW"/>
</dbReference>
<dbReference type="InterPro" id="IPR035680">
    <property type="entry name" value="Clx_II_MBL"/>
</dbReference>
<organism evidence="11 12">
    <name type="scientific">Acaulospora morrowiae</name>
    <dbReference type="NCBI Taxonomy" id="94023"/>
    <lineage>
        <taxon>Eukaryota</taxon>
        <taxon>Fungi</taxon>
        <taxon>Fungi incertae sedis</taxon>
        <taxon>Mucoromycota</taxon>
        <taxon>Glomeromycotina</taxon>
        <taxon>Glomeromycetes</taxon>
        <taxon>Diversisporales</taxon>
        <taxon>Acaulosporaceae</taxon>
        <taxon>Acaulospora</taxon>
    </lineage>
</organism>
<evidence type="ECO:0000256" key="4">
    <source>
        <dbReference type="ARBA" id="ARBA00006759"/>
    </source>
</evidence>
<evidence type="ECO:0000313" key="12">
    <source>
        <dbReference type="Proteomes" id="UP000789342"/>
    </source>
</evidence>
<dbReference type="PANTHER" id="PTHR11935:SF94">
    <property type="entry name" value="TENZING NORGAY, ISOFORM C"/>
    <property type="match status" value="1"/>
</dbReference>
<protein>
    <recommendedName>
        <fullName evidence="5">hydroxyacylglutathione hydrolase</fullName>
        <ecNumber evidence="5">3.1.2.6</ecNumber>
    </recommendedName>
    <alternativeName>
        <fullName evidence="9">Glyoxalase II</fullName>
    </alternativeName>
</protein>
<feature type="non-terminal residue" evidence="11">
    <location>
        <position position="262"/>
    </location>
</feature>
<proteinExistence type="inferred from homology"/>
<evidence type="ECO:0000256" key="9">
    <source>
        <dbReference type="ARBA" id="ARBA00031044"/>
    </source>
</evidence>
<dbReference type="Gene3D" id="3.60.15.10">
    <property type="entry name" value="Ribonuclease Z/Hydroxyacylglutathione hydrolase-like"/>
    <property type="match status" value="1"/>
</dbReference>
<dbReference type="EC" id="3.1.2.6" evidence="5"/>
<dbReference type="InterPro" id="IPR032282">
    <property type="entry name" value="HAGH_C"/>
</dbReference>
<dbReference type="Proteomes" id="UP000789342">
    <property type="component" value="Unassembled WGS sequence"/>
</dbReference>
<dbReference type="NCBIfam" id="TIGR03413">
    <property type="entry name" value="GSH_gloB"/>
    <property type="match status" value="1"/>
</dbReference>
<dbReference type="FunFam" id="3.60.15.10:FF:000019">
    <property type="entry name" value="Hydroxyacylglutathione hydrolase, mitochondrial"/>
    <property type="match status" value="1"/>
</dbReference>
<keyword evidence="12" id="KW-1185">Reference proteome</keyword>
<keyword evidence="6" id="KW-0479">Metal-binding</keyword>
<evidence type="ECO:0000256" key="2">
    <source>
        <dbReference type="ARBA" id="ARBA00001947"/>
    </source>
</evidence>
<feature type="domain" description="Metallo-beta-lactamase" evidence="10">
    <location>
        <begin position="39"/>
        <end position="198"/>
    </location>
</feature>
<dbReference type="GO" id="GO:0004416">
    <property type="term" value="F:hydroxyacylglutathione hydrolase activity"/>
    <property type="evidence" value="ECO:0007669"/>
    <property type="project" value="UniProtKB-EC"/>
</dbReference>
<accession>A0A9N9H260</accession>
<dbReference type="InterPro" id="IPR001279">
    <property type="entry name" value="Metallo-B-lactamas"/>
</dbReference>
<dbReference type="InterPro" id="IPR036866">
    <property type="entry name" value="RibonucZ/Hydroxyglut_hydro"/>
</dbReference>
<evidence type="ECO:0000259" key="10">
    <source>
        <dbReference type="SMART" id="SM00849"/>
    </source>
</evidence>
<keyword evidence="8" id="KW-0862">Zinc</keyword>
<comment type="similarity">
    <text evidence="4">Belongs to the metallo-beta-lactamase superfamily. Glyoxalase II family.</text>
</comment>
<dbReference type="EMBL" id="CAJVPV010010548">
    <property type="protein sequence ID" value="CAG8652410.1"/>
    <property type="molecule type" value="Genomic_DNA"/>
</dbReference>
<comment type="caution">
    <text evidence="11">The sequence shown here is derived from an EMBL/GenBank/DDBJ whole genome shotgun (WGS) entry which is preliminary data.</text>
</comment>
<dbReference type="PANTHER" id="PTHR11935">
    <property type="entry name" value="BETA LACTAMASE DOMAIN"/>
    <property type="match status" value="1"/>
</dbReference>
<dbReference type="InterPro" id="IPR017782">
    <property type="entry name" value="Hydroxyacylglutathione_Hdrlase"/>
</dbReference>
<evidence type="ECO:0000256" key="8">
    <source>
        <dbReference type="ARBA" id="ARBA00022833"/>
    </source>
</evidence>
<reference evidence="11" key="1">
    <citation type="submission" date="2021-06" db="EMBL/GenBank/DDBJ databases">
        <authorList>
            <person name="Kallberg Y."/>
            <person name="Tangrot J."/>
            <person name="Rosling A."/>
        </authorList>
    </citation>
    <scope>NUCLEOTIDE SEQUENCE</scope>
    <source>
        <strain evidence="11">CL551</strain>
    </source>
</reference>
<keyword evidence="7" id="KW-0378">Hydrolase</keyword>
<sequence length="262" mass="29508">MQRHFFRQTLRSQFWKSSDQKRKFFRNSSNAMKVIPIPDNYSYLVIDESTNEAAVVDPVEPEKVLPIVKQHGVNLKHLITTHHHSDHSGGNEKLVSQHPGLTVYGGDNRIPALNYTVKDGEEFKIGNISVKALFTICHTTGSVSFYFNDKDDKAVFTGDTLFIGGCGRFFEGTAAQMHNSLINVLGSLPKDTKVYCGHEYTASNLKFALSIEPENLALKEKFEWVSQHTQTVPSTIGDEFEFNPFMRVNVHSVRKATGEEDP</sequence>
<dbReference type="OrthoDB" id="515692at2759"/>
<gene>
    <name evidence="11" type="ORF">AMORRO_LOCUS10026</name>
</gene>
<evidence type="ECO:0000256" key="3">
    <source>
        <dbReference type="ARBA" id="ARBA00004963"/>
    </source>
</evidence>
<dbReference type="SMART" id="SM00849">
    <property type="entry name" value="Lactamase_B"/>
    <property type="match status" value="1"/>
</dbReference>
<dbReference type="SUPFAM" id="SSF56281">
    <property type="entry name" value="Metallo-hydrolase/oxidoreductase"/>
    <property type="match status" value="1"/>
</dbReference>
<dbReference type="Pfam" id="PF00753">
    <property type="entry name" value="Lactamase_B"/>
    <property type="match status" value="1"/>
</dbReference>
<comment type="catalytic activity">
    <reaction evidence="1">
        <text>an S-(2-hydroxyacyl)glutathione + H2O = a 2-hydroxy carboxylate + glutathione + H(+)</text>
        <dbReference type="Rhea" id="RHEA:21864"/>
        <dbReference type="ChEBI" id="CHEBI:15377"/>
        <dbReference type="ChEBI" id="CHEBI:15378"/>
        <dbReference type="ChEBI" id="CHEBI:57925"/>
        <dbReference type="ChEBI" id="CHEBI:58896"/>
        <dbReference type="ChEBI" id="CHEBI:71261"/>
        <dbReference type="EC" id="3.1.2.6"/>
    </reaction>
</comment>
<evidence type="ECO:0000256" key="7">
    <source>
        <dbReference type="ARBA" id="ARBA00022801"/>
    </source>
</evidence>